<evidence type="ECO:0000256" key="1">
    <source>
        <dbReference type="ARBA" id="ARBA00022614"/>
    </source>
</evidence>
<dbReference type="Gene3D" id="1.10.510.10">
    <property type="entry name" value="Transferase(Phosphotransferase) domain 1"/>
    <property type="match status" value="1"/>
</dbReference>
<dbReference type="InterPro" id="IPR051564">
    <property type="entry name" value="LRR_receptor-like_kinase"/>
</dbReference>
<keyword evidence="1" id="KW-0433">Leucine-rich repeat</keyword>
<dbReference type="PANTHER" id="PTHR48055:SF57">
    <property type="entry name" value="PROTEIN KINASE DOMAIN-CONTAINING PROTEIN"/>
    <property type="match status" value="1"/>
</dbReference>
<dbReference type="GO" id="GO:0016020">
    <property type="term" value="C:membrane"/>
    <property type="evidence" value="ECO:0007669"/>
    <property type="project" value="TreeGrafter"/>
</dbReference>
<dbReference type="AlphaFoldDB" id="A0AAX6ILR6"/>
<keyword evidence="6" id="KW-1185">Reference proteome</keyword>
<evidence type="ECO:0000256" key="2">
    <source>
        <dbReference type="ARBA" id="ARBA00022737"/>
    </source>
</evidence>
<keyword evidence="5" id="KW-0675">Receptor</keyword>
<dbReference type="InterPro" id="IPR013210">
    <property type="entry name" value="LRR_N_plant-typ"/>
</dbReference>
<name>A0AAX6ILR6_IRIPA</name>
<proteinExistence type="predicted"/>
<dbReference type="InterPro" id="IPR011009">
    <property type="entry name" value="Kinase-like_dom_sf"/>
</dbReference>
<keyword evidence="5" id="KW-0418">Kinase</keyword>
<reference evidence="5" key="1">
    <citation type="journal article" date="2023" name="GigaByte">
        <title>Genome assembly of the bearded iris, Iris pallida Lam.</title>
        <authorList>
            <person name="Bruccoleri R.E."/>
            <person name="Oakeley E.J."/>
            <person name="Faust A.M.E."/>
            <person name="Altorfer M."/>
            <person name="Dessus-Babus S."/>
            <person name="Burckhardt D."/>
            <person name="Oertli M."/>
            <person name="Naumann U."/>
            <person name="Petersen F."/>
            <person name="Wong J."/>
        </authorList>
    </citation>
    <scope>NUCLEOTIDE SEQUENCE</scope>
    <source>
        <strain evidence="5">GSM-AAB239-AS_SAM_17_03QT</strain>
    </source>
</reference>
<dbReference type="PANTHER" id="PTHR48055">
    <property type="entry name" value="LEUCINE-RICH REPEAT RECEPTOR PROTEIN KINASE EMS1"/>
    <property type="match status" value="1"/>
</dbReference>
<reference evidence="5" key="2">
    <citation type="submission" date="2023-04" db="EMBL/GenBank/DDBJ databases">
        <authorList>
            <person name="Bruccoleri R.E."/>
            <person name="Oakeley E.J."/>
            <person name="Faust A.-M."/>
            <person name="Dessus-Babus S."/>
            <person name="Altorfer M."/>
            <person name="Burckhardt D."/>
            <person name="Oertli M."/>
            <person name="Naumann U."/>
            <person name="Petersen F."/>
            <person name="Wong J."/>
        </authorList>
    </citation>
    <scope>NUCLEOTIDE SEQUENCE</scope>
    <source>
        <strain evidence="5">GSM-AAB239-AS_SAM_17_03QT</strain>
        <tissue evidence="5">Leaf</tissue>
    </source>
</reference>
<sequence>MAFLFAGKQCLLFLVVLLHALILLSATSAAIAAALDNSTDLASLLAFKAASTSGGGASDNIISANWTMDAPFCTWVGVGCSRRRPRVVSLNLSSFSLQEYGLTGGVTIREDVYSFGILLLELVTGKKPVDPMFRGELNLRQWVCNAYPTAVMEIVDNNILRTEFTNLQQHSDGVNILHRCLSSIIEVGLHCSKDLPNERLLMRDVVPKLQKIKKRVLVN</sequence>
<dbReference type="EMBL" id="JANAVB010000194">
    <property type="protein sequence ID" value="KAJ6854280.1"/>
    <property type="molecule type" value="Genomic_DNA"/>
</dbReference>
<evidence type="ECO:0000313" key="5">
    <source>
        <dbReference type="EMBL" id="KAJ6854280.1"/>
    </source>
</evidence>
<organism evidence="5 6">
    <name type="scientific">Iris pallida</name>
    <name type="common">Sweet iris</name>
    <dbReference type="NCBI Taxonomy" id="29817"/>
    <lineage>
        <taxon>Eukaryota</taxon>
        <taxon>Viridiplantae</taxon>
        <taxon>Streptophyta</taxon>
        <taxon>Embryophyta</taxon>
        <taxon>Tracheophyta</taxon>
        <taxon>Spermatophyta</taxon>
        <taxon>Magnoliopsida</taxon>
        <taxon>Liliopsida</taxon>
        <taxon>Asparagales</taxon>
        <taxon>Iridaceae</taxon>
        <taxon>Iridoideae</taxon>
        <taxon>Irideae</taxon>
        <taxon>Iris</taxon>
    </lineage>
</organism>
<keyword evidence="5" id="KW-0808">Transferase</keyword>
<feature type="chain" id="PRO_5043691106" evidence="3">
    <location>
        <begin position="30"/>
        <end position="219"/>
    </location>
</feature>
<dbReference type="SUPFAM" id="SSF56112">
    <property type="entry name" value="Protein kinase-like (PK-like)"/>
    <property type="match status" value="1"/>
</dbReference>
<feature type="signal peptide" evidence="3">
    <location>
        <begin position="1"/>
        <end position="29"/>
    </location>
</feature>
<dbReference type="Proteomes" id="UP001140949">
    <property type="component" value="Unassembled WGS sequence"/>
</dbReference>
<accession>A0AAX6ILR6</accession>
<dbReference type="GO" id="GO:0016301">
    <property type="term" value="F:kinase activity"/>
    <property type="evidence" value="ECO:0007669"/>
    <property type="project" value="UniProtKB-KW"/>
</dbReference>
<gene>
    <name evidence="5" type="ORF">M6B38_102245</name>
</gene>
<dbReference type="Pfam" id="PF08263">
    <property type="entry name" value="LRRNT_2"/>
    <property type="match status" value="1"/>
</dbReference>
<evidence type="ECO:0000259" key="4">
    <source>
        <dbReference type="Pfam" id="PF08263"/>
    </source>
</evidence>
<keyword evidence="3" id="KW-0732">Signal</keyword>
<feature type="domain" description="Leucine-rich repeat-containing N-terminal plant-type" evidence="4">
    <location>
        <begin position="38"/>
        <end position="81"/>
    </location>
</feature>
<evidence type="ECO:0000313" key="6">
    <source>
        <dbReference type="Proteomes" id="UP001140949"/>
    </source>
</evidence>
<protein>
    <submittedName>
        <fullName evidence="5">LRR receptor-like serine/threonine-protein kinase</fullName>
    </submittedName>
</protein>
<keyword evidence="2" id="KW-0677">Repeat</keyword>
<evidence type="ECO:0000256" key="3">
    <source>
        <dbReference type="SAM" id="SignalP"/>
    </source>
</evidence>
<comment type="caution">
    <text evidence="5">The sequence shown here is derived from an EMBL/GenBank/DDBJ whole genome shotgun (WGS) entry which is preliminary data.</text>
</comment>